<accession>A0A5T8WQK6</accession>
<gene>
    <name evidence="3" type="ORF">D1D77_22890</name>
    <name evidence="2" type="ORF">D1E52_22960</name>
    <name evidence="4" type="ORF">NE17_22060</name>
</gene>
<dbReference type="EMBL" id="AAGDBY010000032">
    <property type="protein sequence ID" value="EBM5893966.1"/>
    <property type="molecule type" value="Genomic_DNA"/>
</dbReference>
<evidence type="ECO:0000256" key="1">
    <source>
        <dbReference type="SAM" id="MobiDB-lite"/>
    </source>
</evidence>
<sequence length="93" mass="10350">MGVKMATNRKHSCDPFPTHDGYGIDSVNDQPELACKNRKKYTQEELARITPRGKCITASKEDVFAIVLASARKTKRPKDPIIEAIGSTYKIAK</sequence>
<proteinExistence type="predicted"/>
<evidence type="ECO:0000313" key="2">
    <source>
        <dbReference type="EMBL" id="EBM5893966.1"/>
    </source>
</evidence>
<comment type="caution">
    <text evidence="3">The sequence shown here is derived from an EMBL/GenBank/DDBJ whole genome shotgun (WGS) entry which is preliminary data.</text>
</comment>
<dbReference type="EMBL" id="AAGGXD010000076">
    <property type="protein sequence ID" value="EBN8302356.1"/>
    <property type="molecule type" value="Genomic_DNA"/>
</dbReference>
<dbReference type="AlphaFoldDB" id="A0A5T8WQK6"/>
<name>A0A5T8WQK6_SALER</name>
<reference evidence="3" key="1">
    <citation type="submission" date="2018-08" db="EMBL/GenBank/DDBJ databases">
        <authorList>
            <consortium name="PulseNet: The National Subtyping Network for Foodborne Disease Surveillance"/>
            <person name="Tarr C.L."/>
            <person name="Trees E."/>
            <person name="Katz L.S."/>
            <person name="Carleton-Romer H.A."/>
            <person name="Stroika S."/>
            <person name="Kucerova Z."/>
            <person name="Roache K.F."/>
            <person name="Sabol A.L."/>
            <person name="Besser J."/>
            <person name="Gerner-Smidt P."/>
        </authorList>
    </citation>
    <scope>NUCLEOTIDE SEQUENCE</scope>
    <source>
        <strain evidence="4">2013K-0359</strain>
        <strain evidence="2">PNUSAS049162</strain>
        <strain evidence="3">PNUSAS050161</strain>
    </source>
</reference>
<organism evidence="3">
    <name type="scientific">Salmonella enterica</name>
    <name type="common">Salmonella choleraesuis</name>
    <dbReference type="NCBI Taxonomy" id="28901"/>
    <lineage>
        <taxon>Bacteria</taxon>
        <taxon>Pseudomonadati</taxon>
        <taxon>Pseudomonadota</taxon>
        <taxon>Gammaproteobacteria</taxon>
        <taxon>Enterobacterales</taxon>
        <taxon>Enterobacteriaceae</taxon>
        <taxon>Salmonella</taxon>
    </lineage>
</organism>
<feature type="region of interest" description="Disordered" evidence="1">
    <location>
        <begin position="1"/>
        <end position="27"/>
    </location>
</feature>
<dbReference type="EMBL" id="AALHWI010000029">
    <property type="protein sequence ID" value="ECZ8069887.1"/>
    <property type="molecule type" value="Genomic_DNA"/>
</dbReference>
<evidence type="ECO:0000313" key="3">
    <source>
        <dbReference type="EMBL" id="EBN8302356.1"/>
    </source>
</evidence>
<protein>
    <submittedName>
        <fullName evidence="3">Uncharacterized protein</fullName>
    </submittedName>
</protein>
<evidence type="ECO:0000313" key="4">
    <source>
        <dbReference type="EMBL" id="ECZ8069887.1"/>
    </source>
</evidence>